<dbReference type="GO" id="GO:0016616">
    <property type="term" value="F:oxidoreductase activity, acting on the CH-OH group of donors, NAD or NADP as acceptor"/>
    <property type="evidence" value="ECO:0007669"/>
    <property type="project" value="TreeGrafter"/>
</dbReference>
<keyword evidence="2" id="KW-0560">Oxidoreductase</keyword>
<evidence type="ECO:0000256" key="2">
    <source>
        <dbReference type="ARBA" id="ARBA00023002"/>
    </source>
</evidence>
<dbReference type="CDD" id="cd05233">
    <property type="entry name" value="SDR_c"/>
    <property type="match status" value="1"/>
</dbReference>
<sequence>MTTKTGDLTGKVALVTGGTQGLGAAIATVFAQRGAKGIVICGRNRHKGEDVAARLRRDFDTDVRFVAADLADMDDVRAVVQACDGAFGRIDALVNAAGLTDRGTILDTTPELFDRMMAVNVRAPFFLIQDAVKIMIRESTEGTIVNIGSMSAMGGQPFIAAYCASKGALETLTRNTAYALLRNRIRVNALNIGWMASDGEDRIQREFHGASEGWLKDAAQTQPFGRLISPEEVARACAYLSSAESGLMTGSVICFDQSVWGAYDDSPHPAQAMRLHGE</sequence>
<protein>
    <submittedName>
        <fullName evidence="4">SDR family oxidoreductase</fullName>
    </submittedName>
</protein>
<dbReference type="Gene3D" id="3.40.50.720">
    <property type="entry name" value="NAD(P)-binding Rossmann-like Domain"/>
    <property type="match status" value="1"/>
</dbReference>
<dbReference type="AlphaFoldDB" id="A0A7W4I620"/>
<organism evidence="4 5">
    <name type="scientific">Gluconacetobacter diazotrophicus</name>
    <name type="common">Acetobacter diazotrophicus</name>
    <dbReference type="NCBI Taxonomy" id="33996"/>
    <lineage>
        <taxon>Bacteria</taxon>
        <taxon>Pseudomonadati</taxon>
        <taxon>Pseudomonadota</taxon>
        <taxon>Alphaproteobacteria</taxon>
        <taxon>Acetobacterales</taxon>
        <taxon>Acetobacteraceae</taxon>
        <taxon>Gluconacetobacter</taxon>
    </lineage>
</organism>
<dbReference type="InterPro" id="IPR036291">
    <property type="entry name" value="NAD(P)-bd_dom_sf"/>
</dbReference>
<dbReference type="RefSeq" id="WP_012554295.1">
    <property type="nucleotide sequence ID" value="NZ_JABEQG010000020.1"/>
</dbReference>
<dbReference type="PROSITE" id="PS00061">
    <property type="entry name" value="ADH_SHORT"/>
    <property type="match status" value="1"/>
</dbReference>
<dbReference type="NCBIfam" id="NF004847">
    <property type="entry name" value="PRK06198.1"/>
    <property type="match status" value="1"/>
</dbReference>
<evidence type="ECO:0000259" key="3">
    <source>
        <dbReference type="SMART" id="SM00822"/>
    </source>
</evidence>
<dbReference type="FunFam" id="3.40.50.720:FF:000084">
    <property type="entry name" value="Short-chain dehydrogenase reductase"/>
    <property type="match status" value="1"/>
</dbReference>
<dbReference type="GO" id="GO:0006633">
    <property type="term" value="P:fatty acid biosynthetic process"/>
    <property type="evidence" value="ECO:0007669"/>
    <property type="project" value="TreeGrafter"/>
</dbReference>
<dbReference type="Proteomes" id="UP000550787">
    <property type="component" value="Unassembled WGS sequence"/>
</dbReference>
<dbReference type="PRINTS" id="PR00081">
    <property type="entry name" value="GDHRDH"/>
</dbReference>
<dbReference type="GO" id="GO:0048038">
    <property type="term" value="F:quinone binding"/>
    <property type="evidence" value="ECO:0007669"/>
    <property type="project" value="TreeGrafter"/>
</dbReference>
<comment type="caution">
    <text evidence="4">The sequence shown here is derived from an EMBL/GenBank/DDBJ whole genome shotgun (WGS) entry which is preliminary data.</text>
</comment>
<proteinExistence type="inferred from homology"/>
<feature type="domain" description="Ketoreductase" evidence="3">
    <location>
        <begin position="11"/>
        <end position="198"/>
    </location>
</feature>
<dbReference type="SUPFAM" id="SSF51735">
    <property type="entry name" value="NAD(P)-binding Rossmann-fold domains"/>
    <property type="match status" value="1"/>
</dbReference>
<dbReference type="PRINTS" id="PR00080">
    <property type="entry name" value="SDRFAMILY"/>
</dbReference>
<dbReference type="PANTHER" id="PTHR42760:SF133">
    <property type="entry name" value="3-OXOACYL-[ACYL-CARRIER-PROTEIN] REDUCTASE"/>
    <property type="match status" value="1"/>
</dbReference>
<reference evidence="4 5" key="1">
    <citation type="submission" date="2020-04" db="EMBL/GenBank/DDBJ databases">
        <title>Description of novel Gluconacetobacter.</title>
        <authorList>
            <person name="Sombolestani A."/>
        </authorList>
    </citation>
    <scope>NUCLEOTIDE SEQUENCE [LARGE SCALE GENOMIC DNA]</scope>
    <source>
        <strain evidence="4 5">LMG 7603</strain>
    </source>
</reference>
<dbReference type="InterPro" id="IPR057326">
    <property type="entry name" value="KR_dom"/>
</dbReference>
<dbReference type="InterPro" id="IPR002347">
    <property type="entry name" value="SDR_fam"/>
</dbReference>
<dbReference type="InterPro" id="IPR020904">
    <property type="entry name" value="Sc_DH/Rdtase_CS"/>
</dbReference>
<evidence type="ECO:0000313" key="4">
    <source>
        <dbReference type="EMBL" id="MBB2156919.1"/>
    </source>
</evidence>
<comment type="similarity">
    <text evidence="1">Belongs to the short-chain dehydrogenases/reductases (SDR) family.</text>
</comment>
<evidence type="ECO:0000313" key="5">
    <source>
        <dbReference type="Proteomes" id="UP000550787"/>
    </source>
</evidence>
<accession>A0A7W4I620</accession>
<dbReference type="Pfam" id="PF13561">
    <property type="entry name" value="adh_short_C2"/>
    <property type="match status" value="1"/>
</dbReference>
<dbReference type="PANTHER" id="PTHR42760">
    <property type="entry name" value="SHORT-CHAIN DEHYDROGENASES/REDUCTASES FAMILY MEMBER"/>
    <property type="match status" value="1"/>
</dbReference>
<evidence type="ECO:0000256" key="1">
    <source>
        <dbReference type="ARBA" id="ARBA00006484"/>
    </source>
</evidence>
<gene>
    <name evidence="4" type="ORF">HLH33_11460</name>
</gene>
<name>A0A7W4I620_GLUDI</name>
<dbReference type="EMBL" id="JABEQG010000020">
    <property type="protein sequence ID" value="MBB2156919.1"/>
    <property type="molecule type" value="Genomic_DNA"/>
</dbReference>
<dbReference type="SMART" id="SM00822">
    <property type="entry name" value="PKS_KR"/>
    <property type="match status" value="1"/>
</dbReference>